<dbReference type="Proteomes" id="UP000319859">
    <property type="component" value="Unassembled WGS sequence"/>
</dbReference>
<organism evidence="2 3">
    <name type="scientific">Nitrospirillum amazonense</name>
    <dbReference type="NCBI Taxonomy" id="28077"/>
    <lineage>
        <taxon>Bacteria</taxon>
        <taxon>Pseudomonadati</taxon>
        <taxon>Pseudomonadota</taxon>
        <taxon>Alphaproteobacteria</taxon>
        <taxon>Rhodospirillales</taxon>
        <taxon>Azospirillaceae</taxon>
        <taxon>Nitrospirillum</taxon>
    </lineage>
</organism>
<dbReference type="GO" id="GO:0005829">
    <property type="term" value="C:cytosol"/>
    <property type="evidence" value="ECO:0007669"/>
    <property type="project" value="TreeGrafter"/>
</dbReference>
<dbReference type="GO" id="GO:0006935">
    <property type="term" value="P:chemotaxis"/>
    <property type="evidence" value="ECO:0007669"/>
    <property type="project" value="InterPro"/>
</dbReference>
<dbReference type="Gene3D" id="2.30.30.40">
    <property type="entry name" value="SH3 Domains"/>
    <property type="match status" value="1"/>
</dbReference>
<name>A0A560F0Y1_9PROT</name>
<dbReference type="Gene3D" id="2.40.50.180">
    <property type="entry name" value="CheA-289, Domain 4"/>
    <property type="match status" value="1"/>
</dbReference>
<dbReference type="OrthoDB" id="3291462at2"/>
<dbReference type="PROSITE" id="PS50851">
    <property type="entry name" value="CHEW"/>
    <property type="match status" value="1"/>
</dbReference>
<accession>A0A560F0Y1</accession>
<dbReference type="RefSeq" id="WP_145751835.1">
    <property type="nucleotide sequence ID" value="NZ_VITN01000015.1"/>
</dbReference>
<gene>
    <name evidence="2" type="ORF">FBZ89_11551</name>
</gene>
<proteinExistence type="predicted"/>
<sequence>MTAWKSGAPLEVLTLGLQGEVFALEAAQVREILDLIPVTGVPNSQPFVGGLINVRGKVVPLADLRLKFGMDLQPPTIDTRIVVTEVMIDGDPVIVGIRADKVYEITQVAASALEETPRIGMRWRPEYIRCIAKRGAEFIVVLDLERIFSRGDARDDAAGQTQRSAA</sequence>
<dbReference type="EMBL" id="VITN01000015">
    <property type="protein sequence ID" value="TWB15272.1"/>
    <property type="molecule type" value="Genomic_DNA"/>
</dbReference>
<dbReference type="InterPro" id="IPR002545">
    <property type="entry name" value="CheW-lke_dom"/>
</dbReference>
<dbReference type="GO" id="GO:0007165">
    <property type="term" value="P:signal transduction"/>
    <property type="evidence" value="ECO:0007669"/>
    <property type="project" value="InterPro"/>
</dbReference>
<dbReference type="SMART" id="SM00260">
    <property type="entry name" value="CheW"/>
    <property type="match status" value="1"/>
</dbReference>
<dbReference type="SUPFAM" id="SSF50341">
    <property type="entry name" value="CheW-like"/>
    <property type="match status" value="1"/>
</dbReference>
<dbReference type="InterPro" id="IPR039315">
    <property type="entry name" value="CheW"/>
</dbReference>
<comment type="caution">
    <text evidence="2">The sequence shown here is derived from an EMBL/GenBank/DDBJ whole genome shotgun (WGS) entry which is preliminary data.</text>
</comment>
<reference evidence="2 3" key="1">
    <citation type="submission" date="2019-06" db="EMBL/GenBank/DDBJ databases">
        <title>Genomic Encyclopedia of Type Strains, Phase IV (KMG-V): Genome sequencing to study the core and pangenomes of soil and plant-associated prokaryotes.</title>
        <authorList>
            <person name="Whitman W."/>
        </authorList>
    </citation>
    <scope>NUCLEOTIDE SEQUENCE [LARGE SCALE GENOMIC DNA]</scope>
    <source>
        <strain evidence="2 3">BR 11880</strain>
    </source>
</reference>
<evidence type="ECO:0000259" key="1">
    <source>
        <dbReference type="PROSITE" id="PS50851"/>
    </source>
</evidence>
<dbReference type="PANTHER" id="PTHR22617">
    <property type="entry name" value="CHEMOTAXIS SENSOR HISTIDINE KINASE-RELATED"/>
    <property type="match status" value="1"/>
</dbReference>
<feature type="domain" description="CheW-like" evidence="1">
    <location>
        <begin position="9"/>
        <end position="153"/>
    </location>
</feature>
<evidence type="ECO:0000313" key="3">
    <source>
        <dbReference type="Proteomes" id="UP000319859"/>
    </source>
</evidence>
<dbReference type="AlphaFoldDB" id="A0A560F0Y1"/>
<evidence type="ECO:0000313" key="2">
    <source>
        <dbReference type="EMBL" id="TWB15272.1"/>
    </source>
</evidence>
<dbReference type="PANTHER" id="PTHR22617:SF23">
    <property type="entry name" value="CHEMOTAXIS PROTEIN CHEW"/>
    <property type="match status" value="1"/>
</dbReference>
<dbReference type="Pfam" id="PF01584">
    <property type="entry name" value="CheW"/>
    <property type="match status" value="1"/>
</dbReference>
<protein>
    <submittedName>
        <fullName evidence="2">Purine-binding chemotaxis protein CheW</fullName>
    </submittedName>
</protein>
<dbReference type="InterPro" id="IPR036061">
    <property type="entry name" value="CheW-like_dom_sf"/>
</dbReference>